<comment type="caution">
    <text evidence="2">The sequence shown here is derived from an EMBL/GenBank/DDBJ whole genome shotgun (WGS) entry which is preliminary data.</text>
</comment>
<dbReference type="RefSeq" id="WP_132882547.1">
    <property type="nucleotide sequence ID" value="NZ_JBBGZA010000001.1"/>
</dbReference>
<organism evidence="2 3">
    <name type="scientific">Sphingomonas molluscorum</name>
    <dbReference type="NCBI Taxonomy" id="418184"/>
    <lineage>
        <taxon>Bacteria</taxon>
        <taxon>Pseudomonadati</taxon>
        <taxon>Pseudomonadota</taxon>
        <taxon>Alphaproteobacteria</taxon>
        <taxon>Sphingomonadales</taxon>
        <taxon>Sphingomonadaceae</taxon>
        <taxon>Sphingomonas</taxon>
    </lineage>
</organism>
<sequence length="299" mass="32357">MPLVRLLLAAFVLFFAGPAARPAGPPPQPALWAVRDADTIVYLFGSVHELHPDLAWFQGPVRRAFEESDTLVLELVAPPEGEVQAALRRVAPPADAPPLPERLPPGYAEKLAAATRAAGYPEGAFDRMDPWLAATSLSILPLRRTGYSREAGVEAVLTASARRAGKPIEGLETQRDQIAMFDQLPEAEQIAMLTRVLDGQDAAADLMRRTAEAWSRGDTDTLAAIIAHDLRQTSDAVQQRVLADRNAAWANWVTRRMDRPGRVFMAVGTGHLVGPGSLQDALAAKGLHVRRLTPAPTKP</sequence>
<feature type="chain" id="PRO_5046945870" evidence="1">
    <location>
        <begin position="22"/>
        <end position="299"/>
    </location>
</feature>
<dbReference type="CDD" id="cd14789">
    <property type="entry name" value="Tiki"/>
    <property type="match status" value="1"/>
</dbReference>
<evidence type="ECO:0000313" key="3">
    <source>
        <dbReference type="Proteomes" id="UP001380365"/>
    </source>
</evidence>
<accession>A0ABU8Q381</accession>
<keyword evidence="1" id="KW-0732">Signal</keyword>
<dbReference type="Proteomes" id="UP001380365">
    <property type="component" value="Unassembled WGS sequence"/>
</dbReference>
<feature type="signal peptide" evidence="1">
    <location>
        <begin position="1"/>
        <end position="21"/>
    </location>
</feature>
<evidence type="ECO:0000313" key="2">
    <source>
        <dbReference type="EMBL" id="MEJ5094098.1"/>
    </source>
</evidence>
<reference evidence="2 3" key="1">
    <citation type="submission" date="2023-12" db="EMBL/GenBank/DDBJ databases">
        <title>Gut-associated functions are favored during microbiome assembly across C. elegans life.</title>
        <authorList>
            <person name="Zimmermann J."/>
        </authorList>
    </citation>
    <scope>NUCLEOTIDE SEQUENCE [LARGE SCALE GENOMIC DNA]</scope>
    <source>
        <strain evidence="2 3">JUb134</strain>
    </source>
</reference>
<keyword evidence="3" id="KW-1185">Reference proteome</keyword>
<gene>
    <name evidence="2" type="ORF">WH159_06045</name>
</gene>
<dbReference type="PANTHER" id="PTHR40590">
    <property type="entry name" value="CYTOPLASMIC PROTEIN-RELATED"/>
    <property type="match status" value="1"/>
</dbReference>
<dbReference type="Pfam" id="PF01963">
    <property type="entry name" value="TraB_PrgY_gumN"/>
    <property type="match status" value="1"/>
</dbReference>
<name>A0ABU8Q381_9SPHN</name>
<evidence type="ECO:0000256" key="1">
    <source>
        <dbReference type="SAM" id="SignalP"/>
    </source>
</evidence>
<dbReference type="EMBL" id="JBBGZA010000001">
    <property type="protein sequence ID" value="MEJ5094098.1"/>
    <property type="molecule type" value="Genomic_DNA"/>
</dbReference>
<protein>
    <submittedName>
        <fullName evidence="2">TraB/GumN family protein</fullName>
    </submittedName>
</protein>
<dbReference type="PANTHER" id="PTHR40590:SF1">
    <property type="entry name" value="CYTOPLASMIC PROTEIN"/>
    <property type="match status" value="1"/>
</dbReference>
<dbReference type="InterPro" id="IPR047111">
    <property type="entry name" value="YbaP-like"/>
</dbReference>
<dbReference type="InterPro" id="IPR002816">
    <property type="entry name" value="TraB/PrgY/GumN_fam"/>
</dbReference>
<proteinExistence type="predicted"/>